<dbReference type="Proteomes" id="UP001501470">
    <property type="component" value="Unassembled WGS sequence"/>
</dbReference>
<feature type="region of interest" description="Disordered" evidence="1">
    <location>
        <begin position="1"/>
        <end position="22"/>
    </location>
</feature>
<evidence type="ECO:0000313" key="2">
    <source>
        <dbReference type="EMBL" id="GAA1509877.1"/>
    </source>
</evidence>
<proteinExistence type="predicted"/>
<organism evidence="2 3">
    <name type="scientific">Dactylosporangium maewongense</name>
    <dbReference type="NCBI Taxonomy" id="634393"/>
    <lineage>
        <taxon>Bacteria</taxon>
        <taxon>Bacillati</taxon>
        <taxon>Actinomycetota</taxon>
        <taxon>Actinomycetes</taxon>
        <taxon>Micromonosporales</taxon>
        <taxon>Micromonosporaceae</taxon>
        <taxon>Dactylosporangium</taxon>
    </lineage>
</organism>
<reference evidence="2 3" key="1">
    <citation type="journal article" date="2019" name="Int. J. Syst. Evol. Microbiol.">
        <title>The Global Catalogue of Microorganisms (GCM) 10K type strain sequencing project: providing services to taxonomists for standard genome sequencing and annotation.</title>
        <authorList>
            <consortium name="The Broad Institute Genomics Platform"/>
            <consortium name="The Broad Institute Genome Sequencing Center for Infectious Disease"/>
            <person name="Wu L."/>
            <person name="Ma J."/>
        </authorList>
    </citation>
    <scope>NUCLEOTIDE SEQUENCE [LARGE SCALE GENOMIC DNA]</scope>
    <source>
        <strain evidence="2 3">JCM 15933</strain>
    </source>
</reference>
<dbReference type="RefSeq" id="WP_344501981.1">
    <property type="nucleotide sequence ID" value="NZ_BAAAQD010000004.1"/>
</dbReference>
<dbReference type="Gene3D" id="3.90.25.10">
    <property type="entry name" value="UDP-galactose 4-epimerase, domain 1"/>
    <property type="match status" value="1"/>
</dbReference>
<feature type="compositionally biased region" description="Pro residues" evidence="1">
    <location>
        <begin position="192"/>
        <end position="201"/>
    </location>
</feature>
<evidence type="ECO:0000256" key="1">
    <source>
        <dbReference type="SAM" id="MobiDB-lite"/>
    </source>
</evidence>
<evidence type="ECO:0000313" key="3">
    <source>
        <dbReference type="Proteomes" id="UP001501470"/>
    </source>
</evidence>
<keyword evidence="3" id="KW-1185">Reference proteome</keyword>
<dbReference type="InterPro" id="IPR036291">
    <property type="entry name" value="NAD(P)-bd_dom_sf"/>
</dbReference>
<dbReference type="Gene3D" id="3.40.50.720">
    <property type="entry name" value="NAD(P)-binding Rossmann-like Domain"/>
    <property type="match status" value="1"/>
</dbReference>
<protein>
    <submittedName>
        <fullName evidence="2">Uncharacterized protein</fullName>
    </submittedName>
</protein>
<name>A0ABN2A315_9ACTN</name>
<comment type="caution">
    <text evidence="2">The sequence shown here is derived from an EMBL/GenBank/DDBJ whole genome shotgun (WGS) entry which is preliminary data.</text>
</comment>
<feature type="compositionally biased region" description="Low complexity" evidence="1">
    <location>
        <begin position="180"/>
        <end position="191"/>
    </location>
</feature>
<accession>A0ABN2A315</accession>
<gene>
    <name evidence="2" type="ORF">GCM10009827_025050</name>
</gene>
<sequence length="217" mass="21550">MIPVSGAPGDTTTAPGAGPQPTPALAVTGVDVLVGPLVGPAGVRHAARVDGRAPAPGTAVLRCAPVAESFAALAAAAAVSAAVTGILTAPLGDRRWPLVALRDVTGAAARVAAESAADLAAGRPDRHAGATYHLHGDTLIGGADIAALLAWLLDRPVRYAPSPGDPPRTRHPPTLGACCPRRLPPSTSSSAPSPPRSPPPSAGARPDLVVGRARRLS</sequence>
<feature type="region of interest" description="Disordered" evidence="1">
    <location>
        <begin position="160"/>
        <end position="217"/>
    </location>
</feature>
<dbReference type="EMBL" id="BAAAQD010000004">
    <property type="protein sequence ID" value="GAA1509877.1"/>
    <property type="molecule type" value="Genomic_DNA"/>
</dbReference>
<dbReference type="SUPFAM" id="SSF51735">
    <property type="entry name" value="NAD(P)-binding Rossmann-fold domains"/>
    <property type="match status" value="1"/>
</dbReference>